<evidence type="ECO:0000313" key="4">
    <source>
        <dbReference type="EMBL" id="PMB90388.1"/>
    </source>
</evidence>
<evidence type="ECO:0000256" key="2">
    <source>
        <dbReference type="ARBA" id="ARBA00023239"/>
    </source>
</evidence>
<gene>
    <name evidence="4" type="ORF">CJ240_01215</name>
</gene>
<dbReference type="PANTHER" id="PTHR22789:SF0">
    <property type="entry name" value="3-OXO-TETRONATE 4-PHOSPHATE DECARBOXYLASE-RELATED"/>
    <property type="match status" value="1"/>
</dbReference>
<dbReference type="InterPro" id="IPR036409">
    <property type="entry name" value="Aldolase_II/adducin_N_sf"/>
</dbReference>
<accession>A0ABX4UQ56</accession>
<organism evidence="4 5">
    <name type="scientific">Varibaculum cambriense</name>
    <dbReference type="NCBI Taxonomy" id="184870"/>
    <lineage>
        <taxon>Bacteria</taxon>
        <taxon>Bacillati</taxon>
        <taxon>Actinomycetota</taxon>
        <taxon>Actinomycetes</taxon>
        <taxon>Actinomycetales</taxon>
        <taxon>Actinomycetaceae</taxon>
        <taxon>Varibaculum</taxon>
    </lineage>
</organism>
<dbReference type="InterPro" id="IPR050197">
    <property type="entry name" value="Aldolase_class_II_sugar_metab"/>
</dbReference>
<evidence type="ECO:0000313" key="5">
    <source>
        <dbReference type="Proteomes" id="UP000243201"/>
    </source>
</evidence>
<keyword evidence="5" id="KW-1185">Reference proteome</keyword>
<dbReference type="Proteomes" id="UP000243201">
    <property type="component" value="Unassembled WGS sequence"/>
</dbReference>
<dbReference type="PANTHER" id="PTHR22789">
    <property type="entry name" value="FUCULOSE PHOSPHATE ALDOLASE"/>
    <property type="match status" value="1"/>
</dbReference>
<evidence type="ECO:0000259" key="3">
    <source>
        <dbReference type="SMART" id="SM01007"/>
    </source>
</evidence>
<comment type="caution">
    <text evidence="4">The sequence shown here is derived from an EMBL/GenBank/DDBJ whole genome shotgun (WGS) entry which is preliminary data.</text>
</comment>
<dbReference type="Pfam" id="PF00596">
    <property type="entry name" value="Aldolase_II"/>
    <property type="match status" value="1"/>
</dbReference>
<dbReference type="EMBL" id="PNGC01000001">
    <property type="protein sequence ID" value="PMB90388.1"/>
    <property type="molecule type" value="Genomic_DNA"/>
</dbReference>
<evidence type="ECO:0000256" key="1">
    <source>
        <dbReference type="ARBA" id="ARBA00022723"/>
    </source>
</evidence>
<keyword evidence="1" id="KW-0479">Metal-binding</keyword>
<protein>
    <submittedName>
        <fullName evidence="4">Class II aldolase family protein</fullName>
    </submittedName>
</protein>
<reference evidence="4 5" key="1">
    <citation type="submission" date="2017-09" db="EMBL/GenBank/DDBJ databases">
        <title>Bacterial strain isolated from the female urinary microbiota.</title>
        <authorList>
            <person name="Thomas-White K."/>
            <person name="Kumar N."/>
            <person name="Forster S."/>
            <person name="Putonti C."/>
            <person name="Lawley T."/>
            <person name="Wolfe A.J."/>
        </authorList>
    </citation>
    <scope>NUCLEOTIDE SEQUENCE [LARGE SCALE GENOMIC DNA]</scope>
    <source>
        <strain evidence="4 5">UMB0744</strain>
    </source>
</reference>
<feature type="domain" description="Class II aldolase/adducin N-terminal" evidence="3">
    <location>
        <begin position="17"/>
        <end position="194"/>
    </location>
</feature>
<keyword evidence="2" id="KW-0456">Lyase</keyword>
<dbReference type="SMART" id="SM01007">
    <property type="entry name" value="Aldolase_II"/>
    <property type="match status" value="1"/>
</dbReference>
<proteinExistence type="predicted"/>
<dbReference type="InterPro" id="IPR001303">
    <property type="entry name" value="Aldolase_II/adducin_N"/>
</dbReference>
<sequence>MPKGGQAVNCDEDTKRAKLVELSHQLLSDGLVVRTWGNFSVRGSGDDFLITPSGRRYETMTEEELPVCTGPKDWSGPYKPSSEYPMHALTYRLFPQARWVIHTHQPYASALSLAKKDLPLDEEAQAALGQEVLPVAPYGLPSTKKLHRGVEETLQRTGAQVILMKAHGAMIWAESADQARRLANALEKVAKDLYQRELSCLPPLPARSLTSRREGEGDALVWVDEQGRPTTPDAATQANHLRIYRQRPDVGAIITCHHAQVADFFGGKLPAYLDDFAQIIGLKADGTTRGNAVLTNTAAYCLGADLDAAHSAQIVLEKNALAARYARVCGAKPLKKAEALLMREIYRRKYSKQAS</sequence>
<dbReference type="Gene3D" id="3.40.225.10">
    <property type="entry name" value="Class II aldolase/adducin N-terminal domain"/>
    <property type="match status" value="2"/>
</dbReference>
<dbReference type="SUPFAM" id="SSF53639">
    <property type="entry name" value="AraD/HMP-PK domain-like"/>
    <property type="match status" value="2"/>
</dbReference>
<name>A0ABX4UQ56_9ACTO</name>